<dbReference type="InterPro" id="IPR024291">
    <property type="entry name" value="DUF3829"/>
</dbReference>
<dbReference type="EMBL" id="DAAUQX010000063">
    <property type="protein sequence ID" value="HAF2130433.1"/>
    <property type="molecule type" value="Genomic_DNA"/>
</dbReference>
<proteinExistence type="predicted"/>
<reference evidence="1" key="1">
    <citation type="journal article" date="2018" name="Genome Biol.">
        <title>SKESA: strategic k-mer extension for scrupulous assemblies.</title>
        <authorList>
            <person name="Souvorov A."/>
            <person name="Agarwala R."/>
            <person name="Lipman D.J."/>
        </authorList>
    </citation>
    <scope>NUCLEOTIDE SEQUENCE</scope>
    <source>
        <strain evidence="1">MA.CK_00/00001968</strain>
    </source>
</reference>
<reference evidence="1" key="2">
    <citation type="submission" date="2020-02" db="EMBL/GenBank/DDBJ databases">
        <authorList>
            <consortium name="NCBI Pathogen Detection Project"/>
        </authorList>
    </citation>
    <scope>NUCLEOTIDE SEQUENCE</scope>
    <source>
        <strain evidence="1">MA.CK_00/00001968</strain>
    </source>
</reference>
<protein>
    <submittedName>
        <fullName evidence="1">YiiG family protein</fullName>
    </submittedName>
</protein>
<accession>A0A743P6Q2</accession>
<comment type="caution">
    <text evidence="1">The sequence shown here is derived from an EMBL/GenBank/DDBJ whole genome shotgun (WGS) entry which is preliminary data.</text>
</comment>
<dbReference type="AlphaFoldDB" id="A0A743P6Q2"/>
<gene>
    <name evidence="1" type="ORF">G9F27_004723</name>
</gene>
<evidence type="ECO:0000313" key="1">
    <source>
        <dbReference type="EMBL" id="HAF2130433.1"/>
    </source>
</evidence>
<organism evidence="1">
    <name type="scientific">Salmonella enterica</name>
    <name type="common">Salmonella choleraesuis</name>
    <dbReference type="NCBI Taxonomy" id="28901"/>
    <lineage>
        <taxon>Bacteria</taxon>
        <taxon>Pseudomonadati</taxon>
        <taxon>Pseudomonadota</taxon>
        <taxon>Gammaproteobacteria</taxon>
        <taxon>Enterobacterales</taxon>
        <taxon>Enterobacteriaceae</taxon>
        <taxon>Salmonella</taxon>
    </lineage>
</organism>
<dbReference type="Pfam" id="PF12889">
    <property type="entry name" value="DUF3829"/>
    <property type="match status" value="1"/>
</dbReference>
<name>A0A743P6Q2_SALER</name>
<feature type="non-terminal residue" evidence="1">
    <location>
        <position position="1"/>
    </location>
</feature>
<sequence>SHEQDYLNSGSGDMVDGSYEAVVKAYNELIDTYNGYHLEREF</sequence>